<dbReference type="Proteomes" id="UP000011115">
    <property type="component" value="Unassembled WGS sequence"/>
</dbReference>
<keyword evidence="2" id="KW-1185">Reference proteome</keyword>
<organism evidence="1 2">
    <name type="scientific">Solanum tuberosum</name>
    <name type="common">Potato</name>
    <dbReference type="NCBI Taxonomy" id="4113"/>
    <lineage>
        <taxon>Eukaryota</taxon>
        <taxon>Viridiplantae</taxon>
        <taxon>Streptophyta</taxon>
        <taxon>Embryophyta</taxon>
        <taxon>Tracheophyta</taxon>
        <taxon>Spermatophyta</taxon>
        <taxon>Magnoliopsida</taxon>
        <taxon>eudicotyledons</taxon>
        <taxon>Gunneridae</taxon>
        <taxon>Pentapetalae</taxon>
        <taxon>asterids</taxon>
        <taxon>lamiids</taxon>
        <taxon>Solanales</taxon>
        <taxon>Solanaceae</taxon>
        <taxon>Solanoideae</taxon>
        <taxon>Solaneae</taxon>
        <taxon>Solanum</taxon>
    </lineage>
</organism>
<dbReference type="AlphaFoldDB" id="M1CWL8"/>
<evidence type="ECO:0000313" key="1">
    <source>
        <dbReference type="EnsemblPlants" id="PGSC0003DMT400076366"/>
    </source>
</evidence>
<dbReference type="Gramene" id="PGSC0003DMT400076366">
    <property type="protein sequence ID" value="PGSC0003DMT400076366"/>
    <property type="gene ID" value="PGSC0003DMG400029694"/>
</dbReference>
<sequence>MEFLVSLLAQPCRDKSFVMGCVLLGQPVECVHGHCLLADAVDPGHYGPEL</sequence>
<evidence type="ECO:0000313" key="2">
    <source>
        <dbReference type="Proteomes" id="UP000011115"/>
    </source>
</evidence>
<dbReference type="ExpressionAtlas" id="M1CWL8">
    <property type="expression patterns" value="baseline"/>
</dbReference>
<reference evidence="1" key="2">
    <citation type="submission" date="2015-06" db="UniProtKB">
        <authorList>
            <consortium name="EnsemblPlants"/>
        </authorList>
    </citation>
    <scope>IDENTIFICATION</scope>
    <source>
        <strain evidence="1">DM1-3 516 R44</strain>
    </source>
</reference>
<gene>
    <name evidence="1" type="primary">LOC102588135</name>
</gene>
<reference evidence="2" key="1">
    <citation type="journal article" date="2011" name="Nature">
        <title>Genome sequence and analysis of the tuber crop potato.</title>
        <authorList>
            <consortium name="The Potato Genome Sequencing Consortium"/>
        </authorList>
    </citation>
    <scope>NUCLEOTIDE SEQUENCE [LARGE SCALE GENOMIC DNA]</scope>
    <source>
        <strain evidence="2">cv. DM1-3 516 R44</strain>
    </source>
</reference>
<name>M1CWL8_SOLTU</name>
<proteinExistence type="predicted"/>
<accession>M1CWL8</accession>
<protein>
    <submittedName>
        <fullName evidence="1">Eukaryotic translation initiation factor 3 subunit</fullName>
    </submittedName>
</protein>
<dbReference type="OrthoDB" id="16538at2759"/>
<dbReference type="HOGENOM" id="CLU_3128035_0_0_1"/>
<dbReference type="EnsemblPlants" id="PGSC0003DMT400076366">
    <property type="protein sequence ID" value="PGSC0003DMT400076366"/>
    <property type="gene ID" value="PGSC0003DMG400029694"/>
</dbReference>